<organism evidence="1 2">
    <name type="scientific">Amycolatopsis minnesotensis</name>
    <dbReference type="NCBI Taxonomy" id="337894"/>
    <lineage>
        <taxon>Bacteria</taxon>
        <taxon>Bacillati</taxon>
        <taxon>Actinomycetota</taxon>
        <taxon>Actinomycetes</taxon>
        <taxon>Pseudonocardiales</taxon>
        <taxon>Pseudonocardiaceae</taxon>
        <taxon>Amycolatopsis</taxon>
    </lineage>
</organism>
<keyword evidence="2" id="KW-1185">Reference proteome</keyword>
<name>A0ABP5BJP8_9PSEU</name>
<dbReference type="RefSeq" id="WP_344414613.1">
    <property type="nucleotide sequence ID" value="NZ_BAAANN010000004.1"/>
</dbReference>
<proteinExistence type="predicted"/>
<comment type="caution">
    <text evidence="1">The sequence shown here is derived from an EMBL/GenBank/DDBJ whole genome shotgun (WGS) entry which is preliminary data.</text>
</comment>
<gene>
    <name evidence="1" type="ORF">GCM10009754_13610</name>
</gene>
<dbReference type="EMBL" id="BAAANN010000004">
    <property type="protein sequence ID" value="GAA1946815.1"/>
    <property type="molecule type" value="Genomic_DNA"/>
</dbReference>
<evidence type="ECO:0008006" key="3">
    <source>
        <dbReference type="Google" id="ProtNLM"/>
    </source>
</evidence>
<reference evidence="2" key="1">
    <citation type="journal article" date="2019" name="Int. J. Syst. Evol. Microbiol.">
        <title>The Global Catalogue of Microorganisms (GCM) 10K type strain sequencing project: providing services to taxonomists for standard genome sequencing and annotation.</title>
        <authorList>
            <consortium name="The Broad Institute Genomics Platform"/>
            <consortium name="The Broad Institute Genome Sequencing Center for Infectious Disease"/>
            <person name="Wu L."/>
            <person name="Ma J."/>
        </authorList>
    </citation>
    <scope>NUCLEOTIDE SEQUENCE [LARGE SCALE GENOMIC DNA]</scope>
    <source>
        <strain evidence="2">JCM 14545</strain>
    </source>
</reference>
<protein>
    <recommendedName>
        <fullName evidence="3">Excreted virulence factor EspC (Type VII ESX diderm)</fullName>
    </recommendedName>
</protein>
<evidence type="ECO:0000313" key="1">
    <source>
        <dbReference type="EMBL" id="GAA1946815.1"/>
    </source>
</evidence>
<accession>A0ABP5BJP8</accession>
<dbReference type="Proteomes" id="UP001501116">
    <property type="component" value="Unassembled WGS sequence"/>
</dbReference>
<evidence type="ECO:0000313" key="2">
    <source>
        <dbReference type="Proteomes" id="UP001501116"/>
    </source>
</evidence>
<sequence length="107" mass="11379">MPDGFKIDGEQVKKVADDIAALATSVDQMKTYTQGAPAIEKGHFGLVAGQSEHAAAYLDKVAQLAESLGKATGFLNDFSVRLHQSEKLTSERDAENAWKASNAGKGQ</sequence>